<evidence type="ECO:0000256" key="10">
    <source>
        <dbReference type="SAM" id="Phobius"/>
    </source>
</evidence>
<evidence type="ECO:0000256" key="1">
    <source>
        <dbReference type="ARBA" id="ARBA00004141"/>
    </source>
</evidence>
<evidence type="ECO:0000256" key="9">
    <source>
        <dbReference type="RuleBase" id="RU000488"/>
    </source>
</evidence>
<dbReference type="PROSITE" id="PS50920">
    <property type="entry name" value="SOLCAR"/>
    <property type="match status" value="3"/>
</dbReference>
<feature type="transmembrane region" description="Helical" evidence="10">
    <location>
        <begin position="122"/>
        <end position="142"/>
    </location>
</feature>
<evidence type="ECO:0000313" key="11">
    <source>
        <dbReference type="EnsemblProtists" id="EOD34190"/>
    </source>
</evidence>
<dbReference type="InterPro" id="IPR018108">
    <property type="entry name" value="MCP_transmembrane"/>
</dbReference>
<keyword evidence="6 10" id="KW-1133">Transmembrane helix</keyword>
<evidence type="ECO:0000256" key="5">
    <source>
        <dbReference type="ARBA" id="ARBA00022737"/>
    </source>
</evidence>
<dbReference type="PANTHER" id="PTHR45618">
    <property type="entry name" value="MITOCHONDRIAL DICARBOXYLATE CARRIER-RELATED"/>
    <property type="match status" value="1"/>
</dbReference>
<dbReference type="EnsemblProtists" id="EOD34190">
    <property type="protein sequence ID" value="EOD34190"/>
    <property type="gene ID" value="EMIHUDRAFT_201835"/>
</dbReference>
<evidence type="ECO:0000256" key="6">
    <source>
        <dbReference type="ARBA" id="ARBA00022989"/>
    </source>
</evidence>
<keyword evidence="7 8" id="KW-0472">Membrane</keyword>
<evidence type="ECO:0000256" key="2">
    <source>
        <dbReference type="ARBA" id="ARBA00006375"/>
    </source>
</evidence>
<dbReference type="Proteomes" id="UP000013827">
    <property type="component" value="Unassembled WGS sequence"/>
</dbReference>
<evidence type="ECO:0008006" key="13">
    <source>
        <dbReference type="Google" id="ProtNLM"/>
    </source>
</evidence>
<name>A0A0D3KEK5_EMIH1</name>
<dbReference type="GO" id="GO:0016020">
    <property type="term" value="C:membrane"/>
    <property type="evidence" value="ECO:0007669"/>
    <property type="project" value="UniProtKB-SubCell"/>
</dbReference>
<dbReference type="Pfam" id="PF00153">
    <property type="entry name" value="Mito_carr"/>
    <property type="match status" value="3"/>
</dbReference>
<dbReference type="Gene3D" id="1.50.40.10">
    <property type="entry name" value="Mitochondrial carrier domain"/>
    <property type="match status" value="1"/>
</dbReference>
<evidence type="ECO:0000256" key="7">
    <source>
        <dbReference type="ARBA" id="ARBA00023136"/>
    </source>
</evidence>
<reference evidence="12" key="1">
    <citation type="journal article" date="2013" name="Nature">
        <title>Pan genome of the phytoplankton Emiliania underpins its global distribution.</title>
        <authorList>
            <person name="Read B.A."/>
            <person name="Kegel J."/>
            <person name="Klute M.J."/>
            <person name="Kuo A."/>
            <person name="Lefebvre S.C."/>
            <person name="Maumus F."/>
            <person name="Mayer C."/>
            <person name="Miller J."/>
            <person name="Monier A."/>
            <person name="Salamov A."/>
            <person name="Young J."/>
            <person name="Aguilar M."/>
            <person name="Claverie J.M."/>
            <person name="Frickenhaus S."/>
            <person name="Gonzalez K."/>
            <person name="Herman E.K."/>
            <person name="Lin Y.C."/>
            <person name="Napier J."/>
            <person name="Ogata H."/>
            <person name="Sarno A.F."/>
            <person name="Shmutz J."/>
            <person name="Schroeder D."/>
            <person name="de Vargas C."/>
            <person name="Verret F."/>
            <person name="von Dassow P."/>
            <person name="Valentin K."/>
            <person name="Van de Peer Y."/>
            <person name="Wheeler G."/>
            <person name="Dacks J.B."/>
            <person name="Delwiche C.F."/>
            <person name="Dyhrman S.T."/>
            <person name="Glockner G."/>
            <person name="John U."/>
            <person name="Richards T."/>
            <person name="Worden A.Z."/>
            <person name="Zhang X."/>
            <person name="Grigoriev I.V."/>
            <person name="Allen A.E."/>
            <person name="Bidle K."/>
            <person name="Borodovsky M."/>
            <person name="Bowler C."/>
            <person name="Brownlee C."/>
            <person name="Cock J.M."/>
            <person name="Elias M."/>
            <person name="Gladyshev V.N."/>
            <person name="Groth M."/>
            <person name="Guda C."/>
            <person name="Hadaegh A."/>
            <person name="Iglesias-Rodriguez M.D."/>
            <person name="Jenkins J."/>
            <person name="Jones B.M."/>
            <person name="Lawson T."/>
            <person name="Leese F."/>
            <person name="Lindquist E."/>
            <person name="Lobanov A."/>
            <person name="Lomsadze A."/>
            <person name="Malik S.B."/>
            <person name="Marsh M.E."/>
            <person name="Mackinder L."/>
            <person name="Mock T."/>
            <person name="Mueller-Roeber B."/>
            <person name="Pagarete A."/>
            <person name="Parker M."/>
            <person name="Probert I."/>
            <person name="Quesneville H."/>
            <person name="Raines C."/>
            <person name="Rensing S.A."/>
            <person name="Riano-Pachon D.M."/>
            <person name="Richier S."/>
            <person name="Rokitta S."/>
            <person name="Shiraiwa Y."/>
            <person name="Soanes D.M."/>
            <person name="van der Giezen M."/>
            <person name="Wahlund T.M."/>
            <person name="Williams B."/>
            <person name="Wilson W."/>
            <person name="Wolfe G."/>
            <person name="Wurch L.L."/>
        </authorList>
    </citation>
    <scope>NUCLEOTIDE SEQUENCE</scope>
</reference>
<feature type="transmembrane region" description="Helical" evidence="10">
    <location>
        <begin position="20"/>
        <end position="40"/>
    </location>
</feature>
<proteinExistence type="inferred from homology"/>
<organism evidence="11 12">
    <name type="scientific">Emiliania huxleyi (strain CCMP1516)</name>
    <dbReference type="NCBI Taxonomy" id="280463"/>
    <lineage>
        <taxon>Eukaryota</taxon>
        <taxon>Haptista</taxon>
        <taxon>Haptophyta</taxon>
        <taxon>Prymnesiophyceae</taxon>
        <taxon>Isochrysidales</taxon>
        <taxon>Noelaerhabdaceae</taxon>
        <taxon>Emiliania</taxon>
    </lineage>
</organism>
<comment type="subcellular location">
    <subcellularLocation>
        <location evidence="1">Membrane</location>
        <topology evidence="1">Multi-pass membrane protein</topology>
    </subcellularLocation>
</comment>
<dbReference type="KEGG" id="ehx:EMIHUDRAFT_201835"/>
<accession>A0A0D3KEK5</accession>
<feature type="repeat" description="Solcar" evidence="8">
    <location>
        <begin position="19"/>
        <end position="105"/>
    </location>
</feature>
<dbReference type="InterPro" id="IPR023395">
    <property type="entry name" value="MCP_dom_sf"/>
</dbReference>
<reference evidence="11" key="2">
    <citation type="submission" date="2024-10" db="UniProtKB">
        <authorList>
            <consortium name="EnsemblProtists"/>
        </authorList>
    </citation>
    <scope>IDENTIFICATION</scope>
</reference>
<dbReference type="RefSeq" id="XP_005786619.1">
    <property type="nucleotide sequence ID" value="XM_005786562.1"/>
</dbReference>
<keyword evidence="4 8" id="KW-0812">Transmembrane</keyword>
<dbReference type="InterPro" id="IPR050391">
    <property type="entry name" value="Mito_Metabolite_Transporter"/>
</dbReference>
<evidence type="ECO:0000256" key="8">
    <source>
        <dbReference type="PROSITE-ProRule" id="PRU00282"/>
    </source>
</evidence>
<dbReference type="GeneID" id="17279461"/>
<dbReference type="PaxDb" id="2903-EOD34190"/>
<evidence type="ECO:0000313" key="12">
    <source>
        <dbReference type="Proteomes" id="UP000013827"/>
    </source>
</evidence>
<feature type="transmembrane region" description="Helical" evidence="10">
    <location>
        <begin position="83"/>
        <end position="102"/>
    </location>
</feature>
<dbReference type="HOGENOM" id="CLU_957880_0_0_1"/>
<feature type="repeat" description="Solcar" evidence="8">
    <location>
        <begin position="117"/>
        <end position="221"/>
    </location>
</feature>
<keyword evidence="12" id="KW-1185">Reference proteome</keyword>
<sequence>MGLDGLPHALSCLPDDDEPSFLFARGLFASFLSAGIGAAVTNPLELVKVRWQVTPESMRTATNMSGFASEIVAKEGVMRGISVNFMAIGVSAIGRVGLYPTVRDVFVGARGGDVAKPTPGDMFISGLLAGAIGYFIATPVFAQKTIIQAEAGLVDPKSGLLTTGAKAGSAPTSPNGWIAGMAAVAKKDGIGGWFKGSGPLVVRGATLSAGNQLGYDGFKTATSGVLPEGTRAAEDRSHTSSLMQQILASIMGALGSTVCATPADVVTTRYLAEPGKFASPIACATTIMSQEGLGFPFLKEAGFYRGSTALFVKLAPLYMLSLPLNEGLRSMLGLSS</sequence>
<protein>
    <recommendedName>
        <fullName evidence="13">Mitochondrial substrate carrier family protein</fullName>
    </recommendedName>
</protein>
<keyword evidence="5" id="KW-0677">Repeat</keyword>
<evidence type="ECO:0000256" key="4">
    <source>
        <dbReference type="ARBA" id="ARBA00022692"/>
    </source>
</evidence>
<feature type="repeat" description="Solcar" evidence="8">
    <location>
        <begin position="240"/>
        <end position="331"/>
    </location>
</feature>
<keyword evidence="3 9" id="KW-0813">Transport</keyword>
<dbReference type="eggNOG" id="KOG0753">
    <property type="taxonomic scope" value="Eukaryota"/>
</dbReference>
<dbReference type="AlphaFoldDB" id="A0A0D3KEK5"/>
<dbReference type="SUPFAM" id="SSF103506">
    <property type="entry name" value="Mitochondrial carrier"/>
    <property type="match status" value="1"/>
</dbReference>
<evidence type="ECO:0000256" key="3">
    <source>
        <dbReference type="ARBA" id="ARBA00022448"/>
    </source>
</evidence>
<comment type="similarity">
    <text evidence="2 9">Belongs to the mitochondrial carrier (TC 2.A.29) family.</text>
</comment>